<keyword evidence="3" id="KW-1185">Reference proteome</keyword>
<gene>
    <name evidence="2" type="ORF">ARMSODRAFT_1081575</name>
</gene>
<feature type="region of interest" description="Disordered" evidence="1">
    <location>
        <begin position="392"/>
        <end position="423"/>
    </location>
</feature>
<sequence length="438" mass="48793">MSNSPSFSHTMDYAPVRGNGPTMVEPISTNLTTEQDFSFGDYGTFEEESQWDDDSQDEVTFLVQPQDESSSPLPINMATVKPTMSAPLCTEAVDLSPIPTSGFRSARPLFAPETSYLALLESRLRLFPPSKRRRLCMSYISVPPLPHDKAEYRTLLLPNHGGLDFPKEKNSRKSKPSLTRQHEHVLARYQPQEGMFVDSSSNNLRPTTKFPRSENHSSHSAPTQRSKSRESEVILPLRKRHQLSAHSMESLLPKKKSMRHIVWDAGGEVRPQSPNVVRRANVTEDSDNDSMQDGEYVTNSEITSVNLRPCVTRSKRRCISDSDGTKWRDVESVLEPGVDTHLTPPPLTMSTKARGKRKAVSASHEKDSSISPQHHIGVDFANNVYLPPCSKPGVIEDSFPPSDNPTASLPCTASASEGEDLDSFPDLSFFEKYAPLQK</sequence>
<feature type="region of interest" description="Disordered" evidence="1">
    <location>
        <begin position="1"/>
        <end position="27"/>
    </location>
</feature>
<organism evidence="2 3">
    <name type="scientific">Armillaria solidipes</name>
    <dbReference type="NCBI Taxonomy" id="1076256"/>
    <lineage>
        <taxon>Eukaryota</taxon>
        <taxon>Fungi</taxon>
        <taxon>Dikarya</taxon>
        <taxon>Basidiomycota</taxon>
        <taxon>Agaricomycotina</taxon>
        <taxon>Agaricomycetes</taxon>
        <taxon>Agaricomycetidae</taxon>
        <taxon>Agaricales</taxon>
        <taxon>Marasmiineae</taxon>
        <taxon>Physalacriaceae</taxon>
        <taxon>Armillaria</taxon>
    </lineage>
</organism>
<evidence type="ECO:0000313" key="2">
    <source>
        <dbReference type="EMBL" id="PBK73363.1"/>
    </source>
</evidence>
<feature type="region of interest" description="Disordered" evidence="1">
    <location>
        <begin position="336"/>
        <end position="374"/>
    </location>
</feature>
<protein>
    <submittedName>
        <fullName evidence="2">Uncharacterized protein</fullName>
    </submittedName>
</protein>
<dbReference type="EMBL" id="KZ293420">
    <property type="protein sequence ID" value="PBK73363.1"/>
    <property type="molecule type" value="Genomic_DNA"/>
</dbReference>
<feature type="region of interest" description="Disordered" evidence="1">
    <location>
        <begin position="159"/>
        <end position="236"/>
    </location>
</feature>
<evidence type="ECO:0000313" key="3">
    <source>
        <dbReference type="Proteomes" id="UP000218334"/>
    </source>
</evidence>
<proteinExistence type="predicted"/>
<feature type="compositionally biased region" description="Polar residues" evidence="1">
    <location>
        <begin position="404"/>
        <end position="415"/>
    </location>
</feature>
<name>A0A2H3CB27_9AGAR</name>
<evidence type="ECO:0000256" key="1">
    <source>
        <dbReference type="SAM" id="MobiDB-lite"/>
    </source>
</evidence>
<reference evidence="3" key="1">
    <citation type="journal article" date="2017" name="Nat. Ecol. Evol.">
        <title>Genome expansion and lineage-specific genetic innovations in the forest pathogenic fungi Armillaria.</title>
        <authorList>
            <person name="Sipos G."/>
            <person name="Prasanna A.N."/>
            <person name="Walter M.C."/>
            <person name="O'Connor E."/>
            <person name="Balint B."/>
            <person name="Krizsan K."/>
            <person name="Kiss B."/>
            <person name="Hess J."/>
            <person name="Varga T."/>
            <person name="Slot J."/>
            <person name="Riley R."/>
            <person name="Boka B."/>
            <person name="Rigling D."/>
            <person name="Barry K."/>
            <person name="Lee J."/>
            <person name="Mihaltcheva S."/>
            <person name="LaButti K."/>
            <person name="Lipzen A."/>
            <person name="Waldron R."/>
            <person name="Moloney N.M."/>
            <person name="Sperisen C."/>
            <person name="Kredics L."/>
            <person name="Vagvoelgyi C."/>
            <person name="Patrignani A."/>
            <person name="Fitzpatrick D."/>
            <person name="Nagy I."/>
            <person name="Doyle S."/>
            <person name="Anderson J.B."/>
            <person name="Grigoriev I.V."/>
            <person name="Gueldener U."/>
            <person name="Muensterkoetter M."/>
            <person name="Nagy L.G."/>
        </authorList>
    </citation>
    <scope>NUCLEOTIDE SEQUENCE [LARGE SCALE GENOMIC DNA]</scope>
    <source>
        <strain evidence="3">28-4</strain>
    </source>
</reference>
<dbReference type="AlphaFoldDB" id="A0A2H3CB27"/>
<dbReference type="Proteomes" id="UP000218334">
    <property type="component" value="Unassembled WGS sequence"/>
</dbReference>
<accession>A0A2H3CB27</accession>